<dbReference type="Proteomes" id="UP000325313">
    <property type="component" value="Unassembled WGS sequence"/>
</dbReference>
<dbReference type="EMBL" id="VDEP01000002">
    <property type="protein sequence ID" value="KAA1138770.1"/>
    <property type="molecule type" value="Genomic_DNA"/>
</dbReference>
<dbReference type="AlphaFoldDB" id="A0A5B0SLQ2"/>
<gene>
    <name evidence="1" type="ORF">PGTUg99_036015</name>
</gene>
<sequence>MESTANLTPSHTLEPPSHLYWIRSYMDQGCHTGNHRIRGTQLEGKLHGEG</sequence>
<proteinExistence type="predicted"/>
<comment type="caution">
    <text evidence="1">The sequence shown here is derived from an EMBL/GenBank/DDBJ whole genome shotgun (WGS) entry which is preliminary data.</text>
</comment>
<evidence type="ECO:0000313" key="1">
    <source>
        <dbReference type="EMBL" id="KAA1138770.1"/>
    </source>
</evidence>
<name>A0A5B0SLQ2_PUCGR</name>
<accession>A0A5B0SLQ2</accession>
<protein>
    <submittedName>
        <fullName evidence="1">Uncharacterized protein</fullName>
    </submittedName>
</protein>
<reference evidence="1 2" key="1">
    <citation type="submission" date="2019-05" db="EMBL/GenBank/DDBJ databases">
        <title>Emergence of the Ug99 lineage of the wheat stem rust pathogen through somatic hybridization.</title>
        <authorList>
            <person name="Li F."/>
            <person name="Upadhyaya N.M."/>
            <person name="Sperschneider J."/>
            <person name="Matny O."/>
            <person name="Nguyen-Phuc H."/>
            <person name="Mago R."/>
            <person name="Raley C."/>
            <person name="Miller M.E."/>
            <person name="Silverstein K.A.T."/>
            <person name="Henningsen E."/>
            <person name="Hirsch C.D."/>
            <person name="Visser B."/>
            <person name="Pretorius Z.A."/>
            <person name="Steffenson B.J."/>
            <person name="Schwessinger B."/>
            <person name="Dodds P.N."/>
            <person name="Figueroa M."/>
        </authorList>
    </citation>
    <scope>NUCLEOTIDE SEQUENCE [LARGE SCALE GENOMIC DNA]</scope>
    <source>
        <strain evidence="1 2">Ug99</strain>
    </source>
</reference>
<organism evidence="1 2">
    <name type="scientific">Puccinia graminis f. sp. tritici</name>
    <dbReference type="NCBI Taxonomy" id="56615"/>
    <lineage>
        <taxon>Eukaryota</taxon>
        <taxon>Fungi</taxon>
        <taxon>Dikarya</taxon>
        <taxon>Basidiomycota</taxon>
        <taxon>Pucciniomycotina</taxon>
        <taxon>Pucciniomycetes</taxon>
        <taxon>Pucciniales</taxon>
        <taxon>Pucciniaceae</taxon>
        <taxon>Puccinia</taxon>
    </lineage>
</organism>
<evidence type="ECO:0000313" key="2">
    <source>
        <dbReference type="Proteomes" id="UP000325313"/>
    </source>
</evidence>